<feature type="domain" description="AB hydrolase-1" evidence="1">
    <location>
        <begin position="38"/>
        <end position="234"/>
    </location>
</feature>
<dbReference type="SUPFAM" id="SSF53474">
    <property type="entry name" value="alpha/beta-Hydrolases"/>
    <property type="match status" value="1"/>
</dbReference>
<dbReference type="Pfam" id="PF12697">
    <property type="entry name" value="Abhydrolase_6"/>
    <property type="match status" value="1"/>
</dbReference>
<dbReference type="InterPro" id="IPR000073">
    <property type="entry name" value="AB_hydrolase_1"/>
</dbReference>
<sequence>MGTAVSADGTKIAFEHEGTGPAVILVDAAGGYRDFNSLRPLADLIAAKGFTTYTYDRRGRGLSSDTQPYAVEREIEDLAAVITAAGGQASVYGWSSGALLVMRAAAVGLPITRLAVFEPPHGGSDEHDDEVRVQLETLVEQGKRGAAVDLFHQVIGVPEEIMAQMDPIKPMLEKIAHTYPYDWTIAGTTTDKHIAAVPVPTLVLDSTATGKEMNEGVEAVARLIPQATHKRLDGEWHGLPDEVLAAELASFYKTS</sequence>
<accession>A0ABS8ZKZ1</accession>
<dbReference type="Proteomes" id="UP001521150">
    <property type="component" value="Unassembled WGS sequence"/>
</dbReference>
<protein>
    <submittedName>
        <fullName evidence="2">Alpha/beta hydrolase</fullName>
    </submittedName>
</protein>
<proteinExistence type="predicted"/>
<keyword evidence="2" id="KW-0378">Hydrolase</keyword>
<name>A0ABS8ZKZ1_9PSEU</name>
<reference evidence="2 3" key="1">
    <citation type="submission" date="2021-12" db="EMBL/GenBank/DDBJ databases">
        <title>Genome sequence of Kibdelosporangium philippinense ATCC 49844.</title>
        <authorList>
            <person name="Fedorov E.A."/>
            <person name="Omeragic M."/>
            <person name="Shalygina K.F."/>
            <person name="Maclea K.S."/>
        </authorList>
    </citation>
    <scope>NUCLEOTIDE SEQUENCE [LARGE SCALE GENOMIC DNA]</scope>
    <source>
        <strain evidence="2 3">ATCC 49844</strain>
    </source>
</reference>
<dbReference type="InterPro" id="IPR029058">
    <property type="entry name" value="AB_hydrolase_fold"/>
</dbReference>
<evidence type="ECO:0000313" key="2">
    <source>
        <dbReference type="EMBL" id="MCE7007783.1"/>
    </source>
</evidence>
<dbReference type="EMBL" id="JAJVCN010000003">
    <property type="protein sequence ID" value="MCE7007783.1"/>
    <property type="molecule type" value="Genomic_DNA"/>
</dbReference>
<dbReference type="Gene3D" id="3.40.50.1820">
    <property type="entry name" value="alpha/beta hydrolase"/>
    <property type="match status" value="1"/>
</dbReference>
<keyword evidence="3" id="KW-1185">Reference proteome</keyword>
<organism evidence="2 3">
    <name type="scientific">Kibdelosporangium philippinense</name>
    <dbReference type="NCBI Taxonomy" id="211113"/>
    <lineage>
        <taxon>Bacteria</taxon>
        <taxon>Bacillati</taxon>
        <taxon>Actinomycetota</taxon>
        <taxon>Actinomycetes</taxon>
        <taxon>Pseudonocardiales</taxon>
        <taxon>Pseudonocardiaceae</taxon>
        <taxon>Kibdelosporangium</taxon>
    </lineage>
</organism>
<evidence type="ECO:0000259" key="1">
    <source>
        <dbReference type="Pfam" id="PF12697"/>
    </source>
</evidence>
<evidence type="ECO:0000313" key="3">
    <source>
        <dbReference type="Proteomes" id="UP001521150"/>
    </source>
</evidence>
<comment type="caution">
    <text evidence="2">The sequence shown here is derived from an EMBL/GenBank/DDBJ whole genome shotgun (WGS) entry which is preliminary data.</text>
</comment>
<gene>
    <name evidence="2" type="ORF">LWC34_33920</name>
</gene>
<dbReference type="GO" id="GO:0016787">
    <property type="term" value="F:hydrolase activity"/>
    <property type="evidence" value="ECO:0007669"/>
    <property type="project" value="UniProtKB-KW"/>
</dbReference>
<dbReference type="RefSeq" id="WP_233729347.1">
    <property type="nucleotide sequence ID" value="NZ_JAJVCN010000003.1"/>
</dbReference>